<sequence>MVKISVSLVQATVQAVNKRKLQPTHAALMLTPLAVNKIKQPEHVDLQVGSTKTKGDADEEVVQDRIRVFIAKKARWTLLGTEMDYVEDKLSSEFVFSNPNIKRTCGCRKSFNV</sequence>
<dbReference type="GeneTree" id="ENSGT00490000043385"/>
<dbReference type="InterPro" id="IPR035903">
    <property type="entry name" value="HesB-like_dom_sf"/>
</dbReference>
<comment type="subunit">
    <text evidence="3">Interacts with CRY2, but not with CRY1 (in vitro).</text>
</comment>
<dbReference type="EMBL" id="AAKN02023520">
    <property type="status" value="NOT_ANNOTATED_CDS"/>
    <property type="molecule type" value="Genomic_DNA"/>
</dbReference>
<dbReference type="GO" id="GO:0016226">
    <property type="term" value="P:iron-sulfur cluster assembly"/>
    <property type="evidence" value="ECO:0007669"/>
    <property type="project" value="InterPro"/>
</dbReference>
<dbReference type="InterPro" id="IPR050322">
    <property type="entry name" value="Fe-S_cluster_asmbl/transfer"/>
</dbReference>
<dbReference type="InParanoid" id="A0A286XPM3"/>
<proteinExistence type="inferred from homology"/>
<dbReference type="InterPro" id="IPR000361">
    <property type="entry name" value="ATAP_core_dom"/>
</dbReference>
<dbReference type="VEuPathDB" id="HostDB:ENSCPOG00000025603"/>
<dbReference type="AlphaFoldDB" id="A0A286XPM3"/>
<organism evidence="8 9">
    <name type="scientific">Cavia porcellus</name>
    <name type="common">Guinea pig</name>
    <dbReference type="NCBI Taxonomy" id="10141"/>
    <lineage>
        <taxon>Eukaryota</taxon>
        <taxon>Metazoa</taxon>
        <taxon>Chordata</taxon>
        <taxon>Craniata</taxon>
        <taxon>Vertebrata</taxon>
        <taxon>Euteleostomi</taxon>
        <taxon>Mammalia</taxon>
        <taxon>Eutheria</taxon>
        <taxon>Euarchontoglires</taxon>
        <taxon>Glires</taxon>
        <taxon>Rodentia</taxon>
        <taxon>Hystricomorpha</taxon>
        <taxon>Caviidae</taxon>
        <taxon>Cavia</taxon>
    </lineage>
</organism>
<evidence type="ECO:0000256" key="6">
    <source>
        <dbReference type="ARBA" id="ARBA00042982"/>
    </source>
</evidence>
<evidence type="ECO:0000256" key="2">
    <source>
        <dbReference type="ARBA" id="ARBA00037081"/>
    </source>
</evidence>
<dbReference type="PANTHER" id="PTHR10072:SF41">
    <property type="entry name" value="IRON-SULFUR CLUSTER ASSEMBLY 1 HOMOLOG, MITOCHONDRIAL"/>
    <property type="match status" value="1"/>
</dbReference>
<evidence type="ECO:0000313" key="8">
    <source>
        <dbReference type="Ensembl" id="ENSCPOP00000027472.1"/>
    </source>
</evidence>
<dbReference type="SUPFAM" id="SSF89360">
    <property type="entry name" value="HesB-like domain"/>
    <property type="match status" value="1"/>
</dbReference>
<dbReference type="Pfam" id="PF01521">
    <property type="entry name" value="Fe-S_biosyn"/>
    <property type="match status" value="1"/>
</dbReference>
<evidence type="ECO:0000256" key="4">
    <source>
        <dbReference type="ARBA" id="ARBA00039743"/>
    </source>
</evidence>
<evidence type="ECO:0000256" key="3">
    <source>
        <dbReference type="ARBA" id="ARBA00038528"/>
    </source>
</evidence>
<accession>A0A286XPM3</accession>
<protein>
    <recommendedName>
        <fullName evidence="4">Iron-sulfur cluster assembly 1 homolog, mitochondrial</fullName>
    </recommendedName>
    <alternativeName>
        <fullName evidence="5">HESB-like domain-containing protein 2</fullName>
    </alternativeName>
    <alternativeName>
        <fullName evidence="6">Iron-sulfur assembly protein IscA</fullName>
    </alternativeName>
</protein>
<evidence type="ECO:0000313" key="9">
    <source>
        <dbReference type="Proteomes" id="UP000005447"/>
    </source>
</evidence>
<reference evidence="9" key="1">
    <citation type="journal article" date="2011" name="Nature">
        <title>A high-resolution map of human evolutionary constraint using 29 mammals.</title>
        <authorList>
            <person name="Lindblad-Toh K."/>
            <person name="Garber M."/>
            <person name="Zuk O."/>
            <person name="Lin M.F."/>
            <person name="Parker B.J."/>
            <person name="Washietl S."/>
            <person name="Kheradpour P."/>
            <person name="Ernst J."/>
            <person name="Jordan G."/>
            <person name="Mauceli E."/>
            <person name="Ward L.D."/>
            <person name="Lowe C.B."/>
            <person name="Holloway A.K."/>
            <person name="Clamp M."/>
            <person name="Gnerre S."/>
            <person name="Alfoldi J."/>
            <person name="Beal K."/>
            <person name="Chang J."/>
            <person name="Clawson H."/>
            <person name="Cuff J."/>
            <person name="Di Palma F."/>
            <person name="Fitzgerald S."/>
            <person name="Flicek P."/>
            <person name="Guttman M."/>
            <person name="Hubisz M.J."/>
            <person name="Jaffe D.B."/>
            <person name="Jungreis I."/>
            <person name="Kent W.J."/>
            <person name="Kostka D."/>
            <person name="Lara M."/>
            <person name="Martins A.L."/>
            <person name="Massingham T."/>
            <person name="Moltke I."/>
            <person name="Raney B.J."/>
            <person name="Rasmussen M.D."/>
            <person name="Robinson J."/>
            <person name="Stark A."/>
            <person name="Vilella A.J."/>
            <person name="Wen J."/>
            <person name="Xie X."/>
            <person name="Zody M.C."/>
            <person name="Baldwin J."/>
            <person name="Bloom T."/>
            <person name="Chin C.W."/>
            <person name="Heiman D."/>
            <person name="Nicol R."/>
            <person name="Nusbaum C."/>
            <person name="Young S."/>
            <person name="Wilkinson J."/>
            <person name="Worley K.C."/>
            <person name="Kovar C.L."/>
            <person name="Muzny D.M."/>
            <person name="Gibbs R.A."/>
            <person name="Cree A."/>
            <person name="Dihn H.H."/>
            <person name="Fowler G."/>
            <person name="Jhangiani S."/>
            <person name="Joshi V."/>
            <person name="Lee S."/>
            <person name="Lewis L.R."/>
            <person name="Nazareth L.V."/>
            <person name="Okwuonu G."/>
            <person name="Santibanez J."/>
            <person name="Warren W.C."/>
            <person name="Mardis E.R."/>
            <person name="Weinstock G.M."/>
            <person name="Wilson R.K."/>
            <person name="Delehaunty K."/>
            <person name="Dooling D."/>
            <person name="Fronik C."/>
            <person name="Fulton L."/>
            <person name="Fulton B."/>
            <person name="Graves T."/>
            <person name="Minx P."/>
            <person name="Sodergren E."/>
            <person name="Birney E."/>
            <person name="Margulies E.H."/>
            <person name="Herrero J."/>
            <person name="Green E.D."/>
            <person name="Haussler D."/>
            <person name="Siepel A."/>
            <person name="Goldman N."/>
            <person name="Pollard K.S."/>
            <person name="Pedersen J.S."/>
            <person name="Lander E.S."/>
            <person name="Kellis M."/>
        </authorList>
    </citation>
    <scope>NUCLEOTIDE SEQUENCE [LARGE SCALE GENOMIC DNA]</scope>
    <source>
        <strain evidence="9">2N</strain>
    </source>
</reference>
<dbReference type="Ensembl" id="ENSCPOT00000023257.2">
    <property type="protein sequence ID" value="ENSCPOP00000027472.1"/>
    <property type="gene ID" value="ENSCPOG00000025603.2"/>
</dbReference>
<evidence type="ECO:0000256" key="1">
    <source>
        <dbReference type="ARBA" id="ARBA00006718"/>
    </source>
</evidence>
<evidence type="ECO:0000259" key="7">
    <source>
        <dbReference type="Pfam" id="PF01521"/>
    </source>
</evidence>
<dbReference type="NCBIfam" id="TIGR00049">
    <property type="entry name" value="iron-sulfur cluster assembly accessory protein"/>
    <property type="match status" value="1"/>
</dbReference>
<reference evidence="8" key="3">
    <citation type="submission" date="2025-09" db="UniProtKB">
        <authorList>
            <consortium name="Ensembl"/>
        </authorList>
    </citation>
    <scope>IDENTIFICATION</scope>
    <source>
        <strain evidence="8">2N</strain>
    </source>
</reference>
<feature type="domain" description="Core" evidence="7">
    <location>
        <begin position="52"/>
        <end position="109"/>
    </location>
</feature>
<dbReference type="GO" id="GO:0005739">
    <property type="term" value="C:mitochondrion"/>
    <property type="evidence" value="ECO:0007669"/>
    <property type="project" value="TreeGrafter"/>
</dbReference>
<name>A0A286XPM3_CAVPO</name>
<dbReference type="PANTHER" id="PTHR10072">
    <property type="entry name" value="IRON-SULFUR CLUSTER ASSEMBLY PROTEIN"/>
    <property type="match status" value="1"/>
</dbReference>
<evidence type="ECO:0000256" key="5">
    <source>
        <dbReference type="ARBA" id="ARBA00042131"/>
    </source>
</evidence>
<dbReference type="InterPro" id="IPR016092">
    <property type="entry name" value="ATAP"/>
</dbReference>
<dbReference type="Gene3D" id="2.60.300.12">
    <property type="entry name" value="HesB-like domain"/>
    <property type="match status" value="1"/>
</dbReference>
<keyword evidence="9" id="KW-1185">Reference proteome</keyword>
<comment type="similarity">
    <text evidence="1">Belongs to the HesB/IscA family.</text>
</comment>
<reference evidence="8" key="2">
    <citation type="submission" date="2025-08" db="UniProtKB">
        <authorList>
            <consortium name="Ensembl"/>
        </authorList>
    </citation>
    <scope>IDENTIFICATION</scope>
    <source>
        <strain evidence="8">2N</strain>
    </source>
</reference>
<dbReference type="GO" id="GO:0051537">
    <property type="term" value="F:2 iron, 2 sulfur cluster binding"/>
    <property type="evidence" value="ECO:0007669"/>
    <property type="project" value="TreeGrafter"/>
</dbReference>
<comment type="function">
    <text evidence="2">Involved in the maturation of mitochondrial 4Fe-4S proteins functioning late in the iron-sulfur cluster assembly pathway. Probably involved in the binding of an intermediate of Fe/S cluster assembly.</text>
</comment>
<dbReference type="STRING" id="10141.ENSCPOP00000027472"/>
<dbReference type="Proteomes" id="UP000005447">
    <property type="component" value="Unassembled WGS sequence"/>
</dbReference>